<evidence type="ECO:0000256" key="5">
    <source>
        <dbReference type="ARBA" id="ARBA00023219"/>
    </source>
</evidence>
<dbReference type="GO" id="GO:0044423">
    <property type="term" value="C:virion component"/>
    <property type="evidence" value="ECO:0007669"/>
    <property type="project" value="UniProtKB-KW"/>
</dbReference>
<dbReference type="Pfam" id="PF12236">
    <property type="entry name" value="Head-tail_con"/>
    <property type="match status" value="1"/>
</dbReference>
<evidence type="ECO:0000256" key="2">
    <source>
        <dbReference type="ARBA" id="ARBA00022595"/>
    </source>
</evidence>
<keyword evidence="5" id="KW-0231">Viral genome packaging</keyword>
<dbReference type="EMBL" id="LAZR01046345">
    <property type="protein sequence ID" value="KKK96753.1"/>
    <property type="molecule type" value="Genomic_DNA"/>
</dbReference>
<evidence type="ECO:0000313" key="8">
    <source>
        <dbReference type="EMBL" id="KKK96753.1"/>
    </source>
</evidence>
<keyword evidence="6" id="KW-1160">Virus entry into host cell</keyword>
<evidence type="ECO:0000256" key="3">
    <source>
        <dbReference type="ARBA" id="ARBA00022612"/>
    </source>
</evidence>
<accession>A0A0F8ZSE1</accession>
<dbReference type="GO" id="GO:0046718">
    <property type="term" value="P:symbiont entry into host cell"/>
    <property type="evidence" value="ECO:0007669"/>
    <property type="project" value="UniProtKB-KW"/>
</dbReference>
<sequence>ELKRIRIKGWDKMVDPTMLVKDDGSVWPLTTKPGGVVFYRDEKPEWWKFEGNLSEINNAIAETKEEIQKGYFIHLFDPLVDRKNMTATEIMARVQQMLMFATPLIGRLQSGLFNPMIQRIIGILGRQGKLPDMPEELVDKDFSVMYLGRLALALRTIETEGLTKTLQEWAPLADMDILEWLDHINVPVAFRDSARNNGVPATWLRNEDDVKQIQADRAAQQAQQQMLEAAPELGKAYKSVSGKPEEGSPAEEIVSAA</sequence>
<gene>
    <name evidence="8" type="ORF">LCGC14_2659630</name>
</gene>
<proteinExistence type="predicted"/>
<evidence type="ECO:0000256" key="6">
    <source>
        <dbReference type="ARBA" id="ARBA00023296"/>
    </source>
</evidence>
<comment type="subcellular location">
    <subcellularLocation>
        <location evidence="1">Virion</location>
    </subcellularLocation>
</comment>
<evidence type="ECO:0000256" key="4">
    <source>
        <dbReference type="ARBA" id="ARBA00022844"/>
    </source>
</evidence>
<feature type="non-terminal residue" evidence="8">
    <location>
        <position position="1"/>
    </location>
</feature>
<evidence type="ECO:0000256" key="1">
    <source>
        <dbReference type="ARBA" id="ARBA00004328"/>
    </source>
</evidence>
<keyword evidence="3" id="KW-1188">Viral release from host cell</keyword>
<protein>
    <submittedName>
        <fullName evidence="8">Uncharacterized protein</fullName>
    </submittedName>
</protein>
<name>A0A0F8ZSE1_9ZZZZ</name>
<comment type="caution">
    <text evidence="8">The sequence shown here is derived from an EMBL/GenBank/DDBJ whole genome shotgun (WGS) entry which is preliminary data.</text>
</comment>
<keyword evidence="4" id="KW-0946">Virion</keyword>
<keyword evidence="2" id="KW-1162">Viral penetration into host cytoplasm</keyword>
<organism evidence="8">
    <name type="scientific">marine sediment metagenome</name>
    <dbReference type="NCBI Taxonomy" id="412755"/>
    <lineage>
        <taxon>unclassified sequences</taxon>
        <taxon>metagenomes</taxon>
        <taxon>ecological metagenomes</taxon>
    </lineage>
</organism>
<feature type="region of interest" description="Disordered" evidence="7">
    <location>
        <begin position="236"/>
        <end position="257"/>
    </location>
</feature>
<evidence type="ECO:0000256" key="7">
    <source>
        <dbReference type="SAM" id="MobiDB-lite"/>
    </source>
</evidence>
<dbReference type="AlphaFoldDB" id="A0A0F8ZSE1"/>
<dbReference type="InterPro" id="IPR020991">
    <property type="entry name" value="Connector_podovirus"/>
</dbReference>
<reference evidence="8" key="1">
    <citation type="journal article" date="2015" name="Nature">
        <title>Complex archaea that bridge the gap between prokaryotes and eukaryotes.</title>
        <authorList>
            <person name="Spang A."/>
            <person name="Saw J.H."/>
            <person name="Jorgensen S.L."/>
            <person name="Zaremba-Niedzwiedzka K."/>
            <person name="Martijn J."/>
            <person name="Lind A.E."/>
            <person name="van Eijk R."/>
            <person name="Schleper C."/>
            <person name="Guy L."/>
            <person name="Ettema T.J."/>
        </authorList>
    </citation>
    <scope>NUCLEOTIDE SEQUENCE</scope>
</reference>